<evidence type="ECO:0000313" key="4">
    <source>
        <dbReference type="EMBL" id="CAL1682054.1"/>
    </source>
</evidence>
<evidence type="ECO:0000256" key="1">
    <source>
        <dbReference type="ARBA" id="ARBA00023125"/>
    </source>
</evidence>
<proteinExistence type="predicted"/>
<dbReference type="PANTHER" id="PTHR19303:SF75">
    <property type="entry name" value="HTH CENPB-TYPE DOMAIN-CONTAINING PROTEIN"/>
    <property type="match status" value="1"/>
</dbReference>
<dbReference type="Pfam" id="PF03184">
    <property type="entry name" value="DDE_1"/>
    <property type="match status" value="1"/>
</dbReference>
<dbReference type="EMBL" id="OZ034826">
    <property type="protein sequence ID" value="CAL1682054.1"/>
    <property type="molecule type" value="Genomic_DNA"/>
</dbReference>
<dbReference type="GO" id="GO:0005634">
    <property type="term" value="C:nucleus"/>
    <property type="evidence" value="ECO:0007669"/>
    <property type="project" value="TreeGrafter"/>
</dbReference>
<feature type="domain" description="HTH CENPB-type" evidence="3">
    <location>
        <begin position="67"/>
        <end position="139"/>
    </location>
</feature>
<feature type="compositionally biased region" description="Basic and acidic residues" evidence="2">
    <location>
        <begin position="453"/>
        <end position="476"/>
    </location>
</feature>
<dbReference type="PROSITE" id="PS51253">
    <property type="entry name" value="HTH_CENPB"/>
    <property type="match status" value="1"/>
</dbReference>
<evidence type="ECO:0000313" key="5">
    <source>
        <dbReference type="Proteomes" id="UP001497644"/>
    </source>
</evidence>
<name>A0AAV2NQ64_9HYME</name>
<dbReference type="AlphaFoldDB" id="A0AAV2NQ64"/>
<evidence type="ECO:0000256" key="2">
    <source>
        <dbReference type="SAM" id="MobiDB-lite"/>
    </source>
</evidence>
<keyword evidence="5" id="KW-1185">Reference proteome</keyword>
<accession>A0AAV2NQ64</accession>
<dbReference type="InterPro" id="IPR004875">
    <property type="entry name" value="DDE_SF_endonuclease_dom"/>
</dbReference>
<feature type="region of interest" description="Disordered" evidence="2">
    <location>
        <begin position="420"/>
        <end position="440"/>
    </location>
</feature>
<evidence type="ECO:0000259" key="3">
    <source>
        <dbReference type="PROSITE" id="PS51253"/>
    </source>
</evidence>
<dbReference type="InterPro" id="IPR050863">
    <property type="entry name" value="CenT-Element_Derived"/>
</dbReference>
<dbReference type="Proteomes" id="UP001497644">
    <property type="component" value="Chromosome 3"/>
</dbReference>
<protein>
    <recommendedName>
        <fullName evidence="3">HTH CENPB-type domain-containing protein</fullName>
    </recommendedName>
</protein>
<dbReference type="InterPro" id="IPR006600">
    <property type="entry name" value="HTH_CenpB_DNA-bd_dom"/>
</dbReference>
<organism evidence="4 5">
    <name type="scientific">Lasius platythorax</name>
    <dbReference type="NCBI Taxonomy" id="488582"/>
    <lineage>
        <taxon>Eukaryota</taxon>
        <taxon>Metazoa</taxon>
        <taxon>Ecdysozoa</taxon>
        <taxon>Arthropoda</taxon>
        <taxon>Hexapoda</taxon>
        <taxon>Insecta</taxon>
        <taxon>Pterygota</taxon>
        <taxon>Neoptera</taxon>
        <taxon>Endopterygota</taxon>
        <taxon>Hymenoptera</taxon>
        <taxon>Apocrita</taxon>
        <taxon>Aculeata</taxon>
        <taxon>Formicoidea</taxon>
        <taxon>Formicidae</taxon>
        <taxon>Formicinae</taxon>
        <taxon>Lasius</taxon>
        <taxon>Lasius</taxon>
    </lineage>
</organism>
<feature type="region of interest" description="Disordered" evidence="2">
    <location>
        <begin position="453"/>
        <end position="482"/>
    </location>
</feature>
<dbReference type="PANTHER" id="PTHR19303">
    <property type="entry name" value="TRANSPOSON"/>
    <property type="match status" value="1"/>
</dbReference>
<dbReference type="GO" id="GO:0003677">
    <property type="term" value="F:DNA binding"/>
    <property type="evidence" value="ECO:0007669"/>
    <property type="project" value="UniProtKB-KW"/>
</dbReference>
<reference evidence="4" key="1">
    <citation type="submission" date="2024-04" db="EMBL/GenBank/DDBJ databases">
        <authorList>
            <consortium name="Molecular Ecology Group"/>
        </authorList>
    </citation>
    <scope>NUCLEOTIDE SEQUENCE</scope>
</reference>
<gene>
    <name evidence="4" type="ORF">LPLAT_LOCUS7945</name>
</gene>
<sequence>MSAKKNDISVRPKVYLSHQQKGEIVQKLGEGISVKQIMTIYKISRPTLNRIRHSVNTINQSIRQETNLQRKRLNKYERLEERLYKWFRERSESGDSIFFWQFKDEGLKLMDEFDGPLTSNARYLWLHKCWTRFKNLLKSRNASKCTENLTRRSDQFEQSNKKFIQEFIHRLNEKNIKRDNIYIMFMTKYKWRTLLPNTQKDAEEIDIQKLQNDGLIIILCTNATGSYKLSPFYFYEYETQEVLKYLKDKVAISQTLKTDILKHQQIYADWYNNHFMKSVIKHQQKTNVSGKVLLLVKHCKGFLLPEDMQNDDFEVLCFPPHLYKHFLPYLNIIKNIKKKFRRVSKDICTSYDMNIYIKLISESWTNCILLPYIKFSWEKLLSDSHTKENTTSTSLVIETSKLIKNVTEEDTALKEISAEIDEQQENTNTSIGENTEKESAPKILKLMHEITKKDVPPDDPKEHFNSCGQDKGKEYQEQQENDINDKEITDRENTSQYFLNMMRDVIKERVPPDNLTEYFNSYAKVEERECQQLESTGCAENIQSVEENFLNMMHDVIEERVPPDNLTEYFNSYAKIEERECQQLESTGCAENIQSVEENFLNMMHDVIEERVPPDNLTEYFNSYAKVEGRECQQL</sequence>
<keyword evidence="1" id="KW-0238">DNA-binding</keyword>